<keyword evidence="9 11" id="KW-0472">Membrane</keyword>
<proteinExistence type="inferred from homology"/>
<dbReference type="NCBIfam" id="TIGR01352">
    <property type="entry name" value="tonB_Cterm"/>
    <property type="match status" value="1"/>
</dbReference>
<dbReference type="InterPro" id="IPR051045">
    <property type="entry name" value="TonB-dependent_transducer"/>
</dbReference>
<dbReference type="PANTHER" id="PTHR33446">
    <property type="entry name" value="PROTEIN TONB-RELATED"/>
    <property type="match status" value="1"/>
</dbReference>
<evidence type="ECO:0000256" key="4">
    <source>
        <dbReference type="ARBA" id="ARBA00022475"/>
    </source>
</evidence>
<sequence length="384" mass="40171">MDNTTTQSPASAHLKTSAGNVEHNGEKDRKAGDSQPGQSQPMGPVSAIMANDVLIQPDAETKSDLPSMEGHELDSFLGKAFDEKPIWKDLYENIHDVFFPPKLPPLVLTSRPIPVVDRMAVKANPWAIGTSSAVNLAILAVVIWLGITIIHAPAKPKLNVSNVDVSDILKAPKLTTPAGGGGGGGSHDIVDPMKGKLPPRMKDPIVPPMVPILEKPKLAFTPAINVQKDITLPDNPQMVNFGVKNSSNVQLASNGSGGGGGMGSGYGGGLGSGNGNGYGPGSGGNTGGGVYHIGGGVSAPIPIFTPEAEFSDEARRAKYQGVCLISLIVDAQGNPQNPRVVRPLGMGLDEKALEAVRKYKFKPAMKGGTPVPVMMSIEVNFRLY</sequence>
<dbReference type="PROSITE" id="PS52015">
    <property type="entry name" value="TONB_CTD"/>
    <property type="match status" value="1"/>
</dbReference>
<dbReference type="InterPro" id="IPR037682">
    <property type="entry name" value="TonB_C"/>
</dbReference>
<dbReference type="GO" id="GO:0015031">
    <property type="term" value="P:protein transport"/>
    <property type="evidence" value="ECO:0007669"/>
    <property type="project" value="UniProtKB-KW"/>
</dbReference>
<evidence type="ECO:0000256" key="2">
    <source>
        <dbReference type="ARBA" id="ARBA00006555"/>
    </source>
</evidence>
<evidence type="ECO:0000259" key="12">
    <source>
        <dbReference type="PROSITE" id="PS52015"/>
    </source>
</evidence>
<dbReference type="GO" id="GO:0005886">
    <property type="term" value="C:plasma membrane"/>
    <property type="evidence" value="ECO:0007669"/>
    <property type="project" value="UniProtKB-SubCell"/>
</dbReference>
<dbReference type="RefSeq" id="WP_348260806.1">
    <property type="nucleotide sequence ID" value="NZ_CP121196.1"/>
</dbReference>
<keyword evidence="7" id="KW-0653">Protein transport</keyword>
<name>A0AAU7DE84_9BACT</name>
<gene>
    <name evidence="13" type="ORF">P8935_13440</name>
</gene>
<feature type="transmembrane region" description="Helical" evidence="11">
    <location>
        <begin position="126"/>
        <end position="147"/>
    </location>
</feature>
<keyword evidence="5" id="KW-0997">Cell inner membrane</keyword>
<dbReference type="AlphaFoldDB" id="A0AAU7DE84"/>
<dbReference type="InterPro" id="IPR006260">
    <property type="entry name" value="TonB/TolA_C"/>
</dbReference>
<evidence type="ECO:0000256" key="1">
    <source>
        <dbReference type="ARBA" id="ARBA00004383"/>
    </source>
</evidence>
<evidence type="ECO:0000256" key="3">
    <source>
        <dbReference type="ARBA" id="ARBA00022448"/>
    </source>
</evidence>
<dbReference type="EMBL" id="CP121196">
    <property type="protein sequence ID" value="XBH15573.1"/>
    <property type="molecule type" value="Genomic_DNA"/>
</dbReference>
<evidence type="ECO:0000256" key="11">
    <source>
        <dbReference type="SAM" id="Phobius"/>
    </source>
</evidence>
<evidence type="ECO:0000313" key="13">
    <source>
        <dbReference type="EMBL" id="XBH15573.1"/>
    </source>
</evidence>
<evidence type="ECO:0000256" key="5">
    <source>
        <dbReference type="ARBA" id="ARBA00022519"/>
    </source>
</evidence>
<dbReference type="SUPFAM" id="SSF74653">
    <property type="entry name" value="TolA/TonB C-terminal domain"/>
    <property type="match status" value="1"/>
</dbReference>
<dbReference type="Pfam" id="PF03544">
    <property type="entry name" value="TonB_C"/>
    <property type="match status" value="1"/>
</dbReference>
<evidence type="ECO:0000256" key="10">
    <source>
        <dbReference type="SAM" id="MobiDB-lite"/>
    </source>
</evidence>
<feature type="compositionally biased region" description="Basic and acidic residues" evidence="10">
    <location>
        <begin position="23"/>
        <end position="32"/>
    </location>
</feature>
<evidence type="ECO:0000256" key="8">
    <source>
        <dbReference type="ARBA" id="ARBA00022989"/>
    </source>
</evidence>
<dbReference type="GO" id="GO:0055085">
    <property type="term" value="P:transmembrane transport"/>
    <property type="evidence" value="ECO:0007669"/>
    <property type="project" value="InterPro"/>
</dbReference>
<comment type="subcellular location">
    <subcellularLocation>
        <location evidence="1">Cell inner membrane</location>
        <topology evidence="1">Single-pass membrane protein</topology>
        <orientation evidence="1">Periplasmic side</orientation>
    </subcellularLocation>
</comment>
<keyword evidence="6 11" id="KW-0812">Transmembrane</keyword>
<keyword evidence="8 11" id="KW-1133">Transmembrane helix</keyword>
<keyword evidence="3" id="KW-0813">Transport</keyword>
<feature type="region of interest" description="Disordered" evidence="10">
    <location>
        <begin position="1"/>
        <end position="44"/>
    </location>
</feature>
<feature type="domain" description="TonB C-terminal" evidence="12">
    <location>
        <begin position="295"/>
        <end position="384"/>
    </location>
</feature>
<accession>A0AAU7DE84</accession>
<protein>
    <submittedName>
        <fullName evidence="13">TonB family protein</fullName>
    </submittedName>
</protein>
<evidence type="ECO:0000256" key="9">
    <source>
        <dbReference type="ARBA" id="ARBA00023136"/>
    </source>
</evidence>
<comment type="similarity">
    <text evidence="2">Belongs to the TonB family.</text>
</comment>
<dbReference type="PANTHER" id="PTHR33446:SF2">
    <property type="entry name" value="PROTEIN TONB"/>
    <property type="match status" value="1"/>
</dbReference>
<reference evidence="13" key="1">
    <citation type="submission" date="2023-03" db="EMBL/GenBank/DDBJ databases">
        <title>Edaphobacter sp.</title>
        <authorList>
            <person name="Huber K.J."/>
            <person name="Papendorf J."/>
            <person name="Pilke C."/>
            <person name="Bunk B."/>
            <person name="Sproeer C."/>
            <person name="Pester M."/>
        </authorList>
    </citation>
    <scope>NUCLEOTIDE SEQUENCE</scope>
    <source>
        <strain evidence="13">DSM 110680</strain>
    </source>
</reference>
<feature type="compositionally biased region" description="Polar residues" evidence="10">
    <location>
        <begin position="1"/>
        <end position="10"/>
    </location>
</feature>
<evidence type="ECO:0000256" key="7">
    <source>
        <dbReference type="ARBA" id="ARBA00022927"/>
    </source>
</evidence>
<dbReference type="Gene3D" id="3.30.1150.10">
    <property type="match status" value="1"/>
</dbReference>
<evidence type="ECO:0000256" key="6">
    <source>
        <dbReference type="ARBA" id="ARBA00022692"/>
    </source>
</evidence>
<keyword evidence="4" id="KW-1003">Cell membrane</keyword>
<organism evidence="13">
    <name type="scientific">Telmatobacter sp. DSM 110680</name>
    <dbReference type="NCBI Taxonomy" id="3036704"/>
    <lineage>
        <taxon>Bacteria</taxon>
        <taxon>Pseudomonadati</taxon>
        <taxon>Acidobacteriota</taxon>
        <taxon>Terriglobia</taxon>
        <taxon>Terriglobales</taxon>
        <taxon>Acidobacteriaceae</taxon>
        <taxon>Telmatobacter</taxon>
    </lineage>
</organism>